<proteinExistence type="predicted"/>
<protein>
    <submittedName>
        <fullName evidence="1">Uncharacterized protein</fullName>
    </submittedName>
</protein>
<accession>A0A0E9SHM8</accession>
<organism evidence="1">
    <name type="scientific">Anguilla anguilla</name>
    <name type="common">European freshwater eel</name>
    <name type="synonym">Muraena anguilla</name>
    <dbReference type="NCBI Taxonomy" id="7936"/>
    <lineage>
        <taxon>Eukaryota</taxon>
        <taxon>Metazoa</taxon>
        <taxon>Chordata</taxon>
        <taxon>Craniata</taxon>
        <taxon>Vertebrata</taxon>
        <taxon>Euteleostomi</taxon>
        <taxon>Actinopterygii</taxon>
        <taxon>Neopterygii</taxon>
        <taxon>Teleostei</taxon>
        <taxon>Anguilliformes</taxon>
        <taxon>Anguillidae</taxon>
        <taxon>Anguilla</taxon>
    </lineage>
</organism>
<reference evidence="1" key="2">
    <citation type="journal article" date="2015" name="Fish Shellfish Immunol.">
        <title>Early steps in the European eel (Anguilla anguilla)-Vibrio vulnificus interaction in the gills: Role of the RtxA13 toxin.</title>
        <authorList>
            <person name="Callol A."/>
            <person name="Pajuelo D."/>
            <person name="Ebbesson L."/>
            <person name="Teles M."/>
            <person name="MacKenzie S."/>
            <person name="Amaro C."/>
        </authorList>
    </citation>
    <scope>NUCLEOTIDE SEQUENCE</scope>
</reference>
<name>A0A0E9SHM8_ANGAN</name>
<evidence type="ECO:0000313" key="1">
    <source>
        <dbReference type="EMBL" id="JAH40864.1"/>
    </source>
</evidence>
<sequence length="75" mass="8716">MLMNEFSFPNMCSYNVDFKRSDVSHFNQTCFTLVSLVPKITNVINQQLGGTYFNIDLPTNHSFPCLFAIYLEFHN</sequence>
<dbReference type="AlphaFoldDB" id="A0A0E9SHM8"/>
<reference evidence="1" key="1">
    <citation type="submission" date="2014-11" db="EMBL/GenBank/DDBJ databases">
        <authorList>
            <person name="Amaro Gonzalez C."/>
        </authorList>
    </citation>
    <scope>NUCLEOTIDE SEQUENCE</scope>
</reference>
<dbReference type="EMBL" id="GBXM01067713">
    <property type="protein sequence ID" value="JAH40864.1"/>
    <property type="molecule type" value="Transcribed_RNA"/>
</dbReference>